<evidence type="ECO:0000313" key="1">
    <source>
        <dbReference type="EMBL" id="NIE49595.1"/>
    </source>
</evidence>
<organism evidence="1">
    <name type="scientific">Rhipicephalus microplus</name>
    <name type="common">Cattle tick</name>
    <name type="synonym">Boophilus microplus</name>
    <dbReference type="NCBI Taxonomy" id="6941"/>
    <lineage>
        <taxon>Eukaryota</taxon>
        <taxon>Metazoa</taxon>
        <taxon>Ecdysozoa</taxon>
        <taxon>Arthropoda</taxon>
        <taxon>Chelicerata</taxon>
        <taxon>Arachnida</taxon>
        <taxon>Acari</taxon>
        <taxon>Parasitiformes</taxon>
        <taxon>Ixodida</taxon>
        <taxon>Ixodoidea</taxon>
        <taxon>Ixodidae</taxon>
        <taxon>Rhipicephalinae</taxon>
        <taxon>Rhipicephalus</taxon>
        <taxon>Boophilus</taxon>
    </lineage>
</organism>
<proteinExistence type="predicted"/>
<accession>A0A6G5AF26</accession>
<sequence length="105" mass="12450">MAACLWEKRKNERKERTAQEDIHTKQLRQFQLKQVVILSSPRLFVTFVGHRTCLIHCRRVNQCDMSHVFTISSSICILLHSVNWLLEKQNAHSLTCNVHMKKKHR</sequence>
<protein>
    <submittedName>
        <fullName evidence="1">Uncharacterized protein</fullName>
    </submittedName>
</protein>
<dbReference type="EMBL" id="GIKN01007322">
    <property type="protein sequence ID" value="NIE49595.1"/>
    <property type="molecule type" value="Transcribed_RNA"/>
</dbReference>
<name>A0A6G5AF26_RHIMP</name>
<dbReference type="AlphaFoldDB" id="A0A6G5AF26"/>
<reference evidence="1" key="1">
    <citation type="submission" date="2020-03" db="EMBL/GenBank/DDBJ databases">
        <title>A transcriptome and proteome of the tick Rhipicephalus microplus shaped by the genetic composition of its hosts and developmental stage.</title>
        <authorList>
            <person name="Garcia G.R."/>
            <person name="Ribeiro J.M.C."/>
            <person name="Maruyama S.R."/>
            <person name="Gardinasse L.G."/>
            <person name="Nelson K."/>
            <person name="Ferreira B.R."/>
            <person name="Andrade T.G."/>
            <person name="Santos I.K.F.M."/>
        </authorList>
    </citation>
    <scope>NUCLEOTIDE SEQUENCE</scope>
    <source>
        <strain evidence="1">NSGR</strain>
        <tissue evidence="1">Salivary glands</tissue>
    </source>
</reference>